<comment type="catalytic activity">
    <reaction evidence="1 6">
        <text>Thiol-dependent hydrolysis of ester, thioester, amide, peptide and isopeptide bonds formed by the C-terminal Gly of ubiquitin (a 76-residue protein attached to proteins as an intracellular targeting signal).</text>
        <dbReference type="EC" id="3.4.19.12"/>
    </reaction>
</comment>
<dbReference type="PROSITE" id="PS00973">
    <property type="entry name" value="USP_2"/>
    <property type="match status" value="1"/>
</dbReference>
<dbReference type="SUPFAM" id="SSF54236">
    <property type="entry name" value="Ubiquitin-like"/>
    <property type="match status" value="1"/>
</dbReference>
<dbReference type="PANTHER" id="PTHR43982:SF1">
    <property type="entry name" value="UBIQUITIN CARBOXYL-TERMINAL HYDROLASE 14"/>
    <property type="match status" value="1"/>
</dbReference>
<dbReference type="SUPFAM" id="SSF54001">
    <property type="entry name" value="Cysteine proteinases"/>
    <property type="match status" value="1"/>
</dbReference>
<dbReference type="Pfam" id="PF00240">
    <property type="entry name" value="ubiquitin"/>
    <property type="match status" value="1"/>
</dbReference>
<keyword evidence="11" id="KW-1185">Reference proteome</keyword>
<dbReference type="Pfam" id="PF00443">
    <property type="entry name" value="UCH"/>
    <property type="match status" value="1"/>
</dbReference>
<dbReference type="Gene3D" id="3.90.70.10">
    <property type="entry name" value="Cysteine proteinases"/>
    <property type="match status" value="1"/>
</dbReference>
<evidence type="ECO:0000256" key="3">
    <source>
        <dbReference type="ARBA" id="ARBA00022786"/>
    </source>
</evidence>
<dbReference type="GO" id="GO:0070628">
    <property type="term" value="F:proteasome binding"/>
    <property type="evidence" value="ECO:0007669"/>
    <property type="project" value="TreeGrafter"/>
</dbReference>
<keyword evidence="4 6" id="KW-0378">Hydrolase</keyword>
<dbReference type="PANTHER" id="PTHR43982">
    <property type="entry name" value="UBIQUITIN CARBOXYL-TERMINAL HYDROLASE"/>
    <property type="match status" value="1"/>
</dbReference>
<evidence type="ECO:0000256" key="5">
    <source>
        <dbReference type="ARBA" id="ARBA00022807"/>
    </source>
</evidence>
<keyword evidence="3 6" id="KW-0833">Ubl conjugation pathway</keyword>
<dbReference type="InterPro" id="IPR028889">
    <property type="entry name" value="USP"/>
</dbReference>
<sequence>MAKMTSIPVKVKHNGKVHDISLEPSQPATAFKQAIYEKTGVPPERQKVMIKGGMLKDDSDLSKIGARAGQTFMVIGTAGELPKAPTGPITFLEDMTDSQLAEATRTKAGLTNLGNTCYLNSTLQVLRAIPELQVALNRFGGTLGGADGESNLTAALRDLYKNLGQTTEAFPPIAFLSILRQVAPQFAEMSREGGGYAQQDAEEVWVRIIQALQNSLKGLPANADSAAGGSHDVAQKFVQQYMTGHMVIKRSSPEAPDEEPTFSKDPFSMVQCNISSTTNEMTSGILDSLNQQIEKQSSSLGRSAVYNETSRIDRLPAYLATHFVRFYWRRDINKKTKIMRKVKFPFELDATPFLTDELKEKVKSTTLAIKKFEKDRDERAKIRRRAKAKKEAETKTDAAAAADPSSLSGTATASADAPRPTDPMAVDGAEEALTSATTGGGGDSKLGHALTDEEEIELRSKERAEVDASIHADLRADIGANPSALYELVGIVTHKGAAADAGHYISWVRKDDDDSDSAGAAASVKRGATSKFDRTEKDEEWYKFDDDRVSVVPREKIMTLDGGGEGECPCLAGLAASSRPWSLLCGSSTRKDSVAYILLYRAKKLD</sequence>
<reference evidence="10 11" key="1">
    <citation type="submission" date="2018-03" db="EMBL/GenBank/DDBJ databases">
        <authorList>
            <person name="Guldener U."/>
        </authorList>
    </citation>
    <scope>NUCLEOTIDE SEQUENCE [LARGE SCALE GENOMIC DNA]</scope>
    <source>
        <strain evidence="10 11">DAOM196992</strain>
    </source>
</reference>
<accession>A0A5C3F0A7</accession>
<dbReference type="InterPro" id="IPR038765">
    <property type="entry name" value="Papain-like_cys_pep_sf"/>
</dbReference>
<dbReference type="InterPro" id="IPR018200">
    <property type="entry name" value="USP_CS"/>
</dbReference>
<organism evidence="10 11">
    <name type="scientific">Pseudozyma flocculosa</name>
    <dbReference type="NCBI Taxonomy" id="84751"/>
    <lineage>
        <taxon>Eukaryota</taxon>
        <taxon>Fungi</taxon>
        <taxon>Dikarya</taxon>
        <taxon>Basidiomycota</taxon>
        <taxon>Ustilaginomycotina</taxon>
        <taxon>Ustilaginomycetes</taxon>
        <taxon>Ustilaginales</taxon>
        <taxon>Ustilaginaceae</taxon>
        <taxon>Pseudozyma</taxon>
    </lineage>
</organism>
<evidence type="ECO:0000256" key="1">
    <source>
        <dbReference type="ARBA" id="ARBA00000707"/>
    </source>
</evidence>
<evidence type="ECO:0000313" key="10">
    <source>
        <dbReference type="EMBL" id="SPO36859.1"/>
    </source>
</evidence>
<dbReference type="GO" id="GO:0004843">
    <property type="term" value="F:cysteine-type deubiquitinase activity"/>
    <property type="evidence" value="ECO:0007669"/>
    <property type="project" value="UniProtKB-UniRule"/>
</dbReference>
<dbReference type="OrthoDB" id="333239at2759"/>
<evidence type="ECO:0000259" key="9">
    <source>
        <dbReference type="PROSITE" id="PS50235"/>
    </source>
</evidence>
<dbReference type="PROSITE" id="PS50235">
    <property type="entry name" value="USP_3"/>
    <property type="match status" value="1"/>
</dbReference>
<dbReference type="GO" id="GO:0016579">
    <property type="term" value="P:protein deubiquitination"/>
    <property type="evidence" value="ECO:0007669"/>
    <property type="project" value="InterPro"/>
</dbReference>
<feature type="region of interest" description="Disordered" evidence="7">
    <location>
        <begin position="379"/>
        <end position="425"/>
    </location>
</feature>
<keyword evidence="5 6" id="KW-0788">Thiol protease</keyword>
<gene>
    <name evidence="10" type="ORF">PSFLO_02330</name>
</gene>
<dbReference type="GO" id="GO:0061136">
    <property type="term" value="P:regulation of proteasomal protein catabolic process"/>
    <property type="evidence" value="ECO:0007669"/>
    <property type="project" value="TreeGrafter"/>
</dbReference>
<dbReference type="GO" id="GO:0043161">
    <property type="term" value="P:proteasome-mediated ubiquitin-dependent protein catabolic process"/>
    <property type="evidence" value="ECO:0007669"/>
    <property type="project" value="InterPro"/>
</dbReference>
<evidence type="ECO:0000256" key="7">
    <source>
        <dbReference type="SAM" id="MobiDB-lite"/>
    </source>
</evidence>
<dbReference type="EMBL" id="OOIP01000005">
    <property type="protein sequence ID" value="SPO36859.1"/>
    <property type="molecule type" value="Genomic_DNA"/>
</dbReference>
<dbReference type="SMART" id="SM00213">
    <property type="entry name" value="UBQ"/>
    <property type="match status" value="1"/>
</dbReference>
<dbReference type="PROSITE" id="PS00299">
    <property type="entry name" value="UBIQUITIN_1"/>
    <property type="match status" value="1"/>
</dbReference>
<evidence type="ECO:0000313" key="11">
    <source>
        <dbReference type="Proteomes" id="UP000323386"/>
    </source>
</evidence>
<dbReference type="AlphaFoldDB" id="A0A5C3F0A7"/>
<protein>
    <recommendedName>
        <fullName evidence="6">Ubiquitin carboxyl-terminal hydrolase</fullName>
        <ecNumber evidence="6">3.4.19.12</ecNumber>
    </recommendedName>
</protein>
<proteinExistence type="inferred from homology"/>
<dbReference type="Gene3D" id="3.10.20.90">
    <property type="entry name" value="Phosphatidylinositol 3-kinase Catalytic Subunit, Chain A, domain 1"/>
    <property type="match status" value="1"/>
</dbReference>
<evidence type="ECO:0000256" key="6">
    <source>
        <dbReference type="RuleBase" id="RU366025"/>
    </source>
</evidence>
<comment type="similarity">
    <text evidence="6">Belongs to the peptidase C19 family.</text>
</comment>
<dbReference type="Proteomes" id="UP000323386">
    <property type="component" value="Unassembled WGS sequence"/>
</dbReference>
<dbReference type="PROSITE" id="PS50053">
    <property type="entry name" value="UBIQUITIN_2"/>
    <property type="match status" value="1"/>
</dbReference>
<evidence type="ECO:0000256" key="4">
    <source>
        <dbReference type="ARBA" id="ARBA00022801"/>
    </source>
</evidence>
<dbReference type="InterPro" id="IPR019954">
    <property type="entry name" value="Ubiquitin_CS"/>
</dbReference>
<dbReference type="InterPro" id="IPR000626">
    <property type="entry name" value="Ubiquitin-like_dom"/>
</dbReference>
<dbReference type="InterPro" id="IPR029071">
    <property type="entry name" value="Ubiquitin-like_domsf"/>
</dbReference>
<dbReference type="InterPro" id="IPR001394">
    <property type="entry name" value="Peptidase_C19_UCH"/>
</dbReference>
<dbReference type="EC" id="3.4.19.12" evidence="6"/>
<evidence type="ECO:0000259" key="8">
    <source>
        <dbReference type="PROSITE" id="PS50053"/>
    </source>
</evidence>
<dbReference type="PROSITE" id="PS00972">
    <property type="entry name" value="USP_1"/>
    <property type="match status" value="1"/>
</dbReference>
<keyword evidence="2 6" id="KW-0645">Protease</keyword>
<dbReference type="CDD" id="cd16104">
    <property type="entry name" value="Ubl_USP14_like"/>
    <property type="match status" value="1"/>
</dbReference>
<name>A0A5C3F0A7_9BASI</name>
<feature type="domain" description="Ubiquitin-like" evidence="8">
    <location>
        <begin position="5"/>
        <end position="75"/>
    </location>
</feature>
<feature type="domain" description="USP" evidence="9">
    <location>
        <begin position="108"/>
        <end position="603"/>
    </location>
</feature>
<dbReference type="InterPro" id="IPR044635">
    <property type="entry name" value="UBP14-like"/>
</dbReference>
<dbReference type="CDD" id="cd02657">
    <property type="entry name" value="Peptidase_C19A"/>
    <property type="match status" value="1"/>
</dbReference>
<evidence type="ECO:0000256" key="2">
    <source>
        <dbReference type="ARBA" id="ARBA00022670"/>
    </source>
</evidence>